<evidence type="ECO:0000313" key="3">
    <source>
        <dbReference type="Proteomes" id="UP000823872"/>
    </source>
</evidence>
<reference evidence="2" key="3">
    <citation type="submission" date="2025-09" db="UniProtKB">
        <authorList>
            <consortium name="Ensembl"/>
        </authorList>
    </citation>
    <scope>IDENTIFICATION</scope>
    <source>
        <strain evidence="2">breed Abyssinian</strain>
    </source>
</reference>
<keyword evidence="3" id="KW-1185">Reference proteome</keyword>
<dbReference type="GeneTree" id="ENSGT00950000186089"/>
<feature type="compositionally biased region" description="Basic and acidic residues" evidence="1">
    <location>
        <begin position="59"/>
        <end position="77"/>
    </location>
</feature>
<reference evidence="2 3" key="1">
    <citation type="submission" date="2021-02" db="EMBL/GenBank/DDBJ databases">
        <title>Safari Cat Assemblies.</title>
        <authorList>
            <person name="Bredemeyer K.R."/>
            <person name="Murphy W.J."/>
        </authorList>
    </citation>
    <scope>NUCLEOTIDE SEQUENCE [LARGE SCALE GENOMIC DNA]</scope>
</reference>
<evidence type="ECO:0000313" key="2">
    <source>
        <dbReference type="Ensembl" id="ENSFCTP00005016203.1"/>
    </source>
</evidence>
<dbReference type="Proteomes" id="UP000823872">
    <property type="component" value="Chromosome B3"/>
</dbReference>
<dbReference type="Ensembl" id="ENSFCTT00005024874.1">
    <property type="protein sequence ID" value="ENSFCTP00005016203.1"/>
    <property type="gene ID" value="ENSFCTG00005008904.1"/>
</dbReference>
<sequence>ACVQPGRVGSPVTWKQSRLPGTVIVGFNETVDVKMNALPGAGPFICACVSLSLRSHGDTLHAFPRDRPDPKTLDRGRPLRGGARPPGLSLASHPPSD</sequence>
<name>A0ABI7X0Z5_FELCA</name>
<evidence type="ECO:0000256" key="1">
    <source>
        <dbReference type="SAM" id="MobiDB-lite"/>
    </source>
</evidence>
<proteinExistence type="predicted"/>
<organism evidence="2 3">
    <name type="scientific">Felis catus</name>
    <name type="common">Cat</name>
    <name type="synonym">Felis silvestris catus</name>
    <dbReference type="NCBI Taxonomy" id="9685"/>
    <lineage>
        <taxon>Eukaryota</taxon>
        <taxon>Metazoa</taxon>
        <taxon>Chordata</taxon>
        <taxon>Craniata</taxon>
        <taxon>Vertebrata</taxon>
        <taxon>Euteleostomi</taxon>
        <taxon>Mammalia</taxon>
        <taxon>Eutheria</taxon>
        <taxon>Laurasiatheria</taxon>
        <taxon>Carnivora</taxon>
        <taxon>Feliformia</taxon>
        <taxon>Felidae</taxon>
        <taxon>Felinae</taxon>
        <taxon>Felis</taxon>
    </lineage>
</organism>
<protein>
    <submittedName>
        <fullName evidence="2">Uncharacterized protein</fullName>
    </submittedName>
</protein>
<feature type="region of interest" description="Disordered" evidence="1">
    <location>
        <begin position="59"/>
        <end position="97"/>
    </location>
</feature>
<feature type="compositionally biased region" description="Low complexity" evidence="1">
    <location>
        <begin position="80"/>
        <end position="90"/>
    </location>
</feature>
<accession>A0ABI7X0Z5</accession>
<reference evidence="2" key="2">
    <citation type="submission" date="2025-08" db="UniProtKB">
        <authorList>
            <consortium name="Ensembl"/>
        </authorList>
    </citation>
    <scope>IDENTIFICATION</scope>
    <source>
        <strain evidence="2">breed Abyssinian</strain>
    </source>
</reference>